<dbReference type="GO" id="GO:0032968">
    <property type="term" value="P:positive regulation of transcription elongation by RNA polymerase II"/>
    <property type="evidence" value="ECO:0007669"/>
    <property type="project" value="TreeGrafter"/>
</dbReference>
<evidence type="ECO:0000313" key="3">
    <source>
        <dbReference type="Proteomes" id="UP000054516"/>
    </source>
</evidence>
<dbReference type="GO" id="GO:0016593">
    <property type="term" value="C:Cdc73/Paf1 complex"/>
    <property type="evidence" value="ECO:0007669"/>
    <property type="project" value="InterPro"/>
</dbReference>
<proteinExistence type="predicted"/>
<dbReference type="AlphaFoldDB" id="A0A1W2TSY0"/>
<dbReference type="STRING" id="77044.A0A1W2TSY0"/>
<sequence length="428" mass="48197">MSDSDEPVDLADEGDDGLFGSDEEDPKSDRDRYLSDNDLASERGAARRDSLDHDDNDDGAMQTQQTKEEIVMDIALSRHRMPKMKDGILQSLRVPAFLSFHAREYDPKTFEATPWDMENTKSDKPKSVVRFQRDANTGELTSNTLVHRWSDGSLTMAVGGTHYEIQTKKMAPSGDKPYQEREDGHYYAAAPHFLKDSLLTVAHIDEQYTVLLNRDMQDEATMRLAESMAAAARGKRPNEGEMIITATRDPELQKKEAELAEKERMKAQRQRENAAARVDSRGTGYRSGGLSVSNLEGGRRGAGGSRKRGAGDSSRAKRRRPEYDSDDDLPSGTRRQDEYDREDDFIAPSDDDMVSEVEEEEEEEEEELLDDEDEDEGRRKKKQKTAEAEDDADGDADADADLDDLEAPTSSVEQTRARRRNIIDDDDE</sequence>
<gene>
    <name evidence="2" type="ORF">SAMD00023353_6900280</name>
</gene>
<keyword evidence="3" id="KW-1185">Reference proteome</keyword>
<dbReference type="GO" id="GO:0006368">
    <property type="term" value="P:transcription elongation by RNA polymerase II"/>
    <property type="evidence" value="ECO:0007669"/>
    <property type="project" value="InterPro"/>
</dbReference>
<dbReference type="InterPro" id="IPR007149">
    <property type="entry name" value="Leo1"/>
</dbReference>
<feature type="compositionally biased region" description="Acidic residues" evidence="1">
    <location>
        <begin position="1"/>
        <end position="26"/>
    </location>
</feature>
<dbReference type="PANTHER" id="PTHR23146:SF0">
    <property type="entry name" value="RNA POLYMERASE-ASSOCIATED PROTEIN LEO1"/>
    <property type="match status" value="1"/>
</dbReference>
<feature type="region of interest" description="Disordered" evidence="1">
    <location>
        <begin position="228"/>
        <end position="428"/>
    </location>
</feature>
<feature type="region of interest" description="Disordered" evidence="1">
    <location>
        <begin position="1"/>
        <end position="68"/>
    </location>
</feature>
<organism evidence="2">
    <name type="scientific">Rosellinia necatrix</name>
    <name type="common">White root-rot fungus</name>
    <dbReference type="NCBI Taxonomy" id="77044"/>
    <lineage>
        <taxon>Eukaryota</taxon>
        <taxon>Fungi</taxon>
        <taxon>Dikarya</taxon>
        <taxon>Ascomycota</taxon>
        <taxon>Pezizomycotina</taxon>
        <taxon>Sordariomycetes</taxon>
        <taxon>Xylariomycetidae</taxon>
        <taxon>Xylariales</taxon>
        <taxon>Xylariaceae</taxon>
        <taxon>Rosellinia</taxon>
    </lineage>
</organism>
<feature type="compositionally biased region" description="Basic and acidic residues" evidence="1">
    <location>
        <begin position="27"/>
        <end position="53"/>
    </location>
</feature>
<feature type="compositionally biased region" description="Basic and acidic residues" evidence="1">
    <location>
        <begin position="248"/>
        <end position="280"/>
    </location>
</feature>
<reference evidence="2" key="1">
    <citation type="submission" date="2016-03" db="EMBL/GenBank/DDBJ databases">
        <title>Draft genome sequence of Rosellinia necatrix.</title>
        <authorList>
            <person name="Kanematsu S."/>
        </authorList>
    </citation>
    <scope>NUCLEOTIDE SEQUENCE [LARGE SCALE GENOMIC DNA]</scope>
    <source>
        <strain evidence="2">W97</strain>
    </source>
</reference>
<accession>A0A1W2TSY0</accession>
<feature type="compositionally biased region" description="Acidic residues" evidence="1">
    <location>
        <begin position="388"/>
        <end position="406"/>
    </location>
</feature>
<feature type="compositionally biased region" description="Acidic residues" evidence="1">
    <location>
        <begin position="339"/>
        <end position="375"/>
    </location>
</feature>
<evidence type="ECO:0000256" key="1">
    <source>
        <dbReference type="SAM" id="MobiDB-lite"/>
    </source>
</evidence>
<protein>
    <submittedName>
        <fullName evidence="2">Putative Leo1-like protein</fullName>
    </submittedName>
</protein>
<dbReference type="PANTHER" id="PTHR23146">
    <property type="entry name" value="LEO1 PROTEIN"/>
    <property type="match status" value="1"/>
</dbReference>
<dbReference type="Pfam" id="PF04004">
    <property type="entry name" value="Leo1"/>
    <property type="match status" value="1"/>
</dbReference>
<name>A0A1W2TSY0_ROSNE</name>
<dbReference type="EMBL" id="DF977514">
    <property type="protein sequence ID" value="GAP91667.1"/>
    <property type="molecule type" value="Genomic_DNA"/>
</dbReference>
<dbReference type="OrthoDB" id="20844at2759"/>
<evidence type="ECO:0000313" key="2">
    <source>
        <dbReference type="EMBL" id="GAP91667.1"/>
    </source>
</evidence>
<dbReference type="GO" id="GO:1990269">
    <property type="term" value="F:RNA polymerase II C-terminal domain phosphoserine binding"/>
    <property type="evidence" value="ECO:0007669"/>
    <property type="project" value="TreeGrafter"/>
</dbReference>
<dbReference type="OMA" id="TNIYRWS"/>
<dbReference type="Proteomes" id="UP000054516">
    <property type="component" value="Unassembled WGS sequence"/>
</dbReference>